<feature type="signal peptide" evidence="1">
    <location>
        <begin position="1"/>
        <end position="24"/>
    </location>
</feature>
<reference evidence="3" key="1">
    <citation type="submission" date="2020-02" db="EMBL/GenBank/DDBJ databases">
        <title>Genomic and physiological characterization of two novel Nitrospinaceae genera.</title>
        <authorList>
            <person name="Mueller A.J."/>
            <person name="Jung M.-Y."/>
            <person name="Strachan C.R."/>
            <person name="Herbold C.W."/>
            <person name="Kirkegaard R.H."/>
            <person name="Daims H."/>
        </authorList>
    </citation>
    <scope>NUCLEOTIDE SEQUENCE [LARGE SCALE GENOMIC DNA]</scope>
</reference>
<dbReference type="InterPro" id="IPR011486">
    <property type="entry name" value="BBP2"/>
</dbReference>
<evidence type="ECO:0000313" key="2">
    <source>
        <dbReference type="EMBL" id="QPJ65438.1"/>
    </source>
</evidence>
<organism evidence="2 3">
    <name type="scientific">Candidatus Nitrohelix vancouverensis</name>
    <dbReference type="NCBI Taxonomy" id="2705534"/>
    <lineage>
        <taxon>Bacteria</taxon>
        <taxon>Pseudomonadati</taxon>
        <taxon>Nitrospinota/Tectimicrobiota group</taxon>
        <taxon>Nitrospinota</taxon>
        <taxon>Nitrospinia</taxon>
        <taxon>Nitrospinales</taxon>
        <taxon>Nitrospinaceae</taxon>
        <taxon>Candidatus Nitrohelix</taxon>
    </lineage>
</organism>
<dbReference type="KEGG" id="nva:G3M78_08560"/>
<accession>A0A7T0C2Q1</accession>
<name>A0A7T0C2Q1_9BACT</name>
<dbReference type="Pfam" id="PF07642">
    <property type="entry name" value="BBP2"/>
    <property type="match status" value="1"/>
</dbReference>
<dbReference type="SUPFAM" id="SSF56935">
    <property type="entry name" value="Porins"/>
    <property type="match status" value="1"/>
</dbReference>
<dbReference type="AlphaFoldDB" id="A0A7T0C2Q1"/>
<feature type="chain" id="PRO_5033021823" evidence="1">
    <location>
        <begin position="25"/>
        <end position="379"/>
    </location>
</feature>
<evidence type="ECO:0000256" key="1">
    <source>
        <dbReference type="SAM" id="SignalP"/>
    </source>
</evidence>
<sequence length="379" mass="42049">MKKISAALLTSLLLCGTYSDSARADSAMEILKDIEVHGFASASYNYNFHNPKSPTNGNSTNRIFDRDSNSFKFDVGELVLVRETPNVGDIGFRTDLTYGFSLPEVAKSTASAGDVQTHDFDLQQGYVSYRAPIGNGLQIDGGKFITHIGAEVIEGYDGWNSNISRSFMFGLAIPFTHTGVRAIYDVNEKVSVLGMIANGWDNTTDNNNDKTLGAQIAYAASDDVNILFNWAGGGASSANNNSDWRNIWDVVVDVALTDKTFMQLNFDYGTQESASLARLRDDAEWWGVAAILRHDYNKWFSMNARGEFFNDDDGFRANVTTGQKMWELTLTPEIRVNQNFVFRVEYRHDESTALAFNDGSNNQLNSSQDTVAANALFYF</sequence>
<keyword evidence="1" id="KW-0732">Signal</keyword>
<gene>
    <name evidence="2" type="ORF">G3M78_08560</name>
</gene>
<evidence type="ECO:0000313" key="3">
    <source>
        <dbReference type="Proteomes" id="UP000594464"/>
    </source>
</evidence>
<dbReference type="Proteomes" id="UP000594464">
    <property type="component" value="Chromosome"/>
</dbReference>
<dbReference type="EMBL" id="CP048620">
    <property type="protein sequence ID" value="QPJ65438.1"/>
    <property type="molecule type" value="Genomic_DNA"/>
</dbReference>
<protein>
    <submittedName>
        <fullName evidence="2">Porin</fullName>
    </submittedName>
</protein>
<proteinExistence type="predicted"/>